<comment type="subcellular location">
    <subcellularLocation>
        <location evidence="1">Golgi apparatus</location>
    </subcellularLocation>
</comment>
<name>A0AAV9I7M0_9RHOD</name>
<evidence type="ECO:0000256" key="2">
    <source>
        <dbReference type="ARBA" id="ARBA00023034"/>
    </source>
</evidence>
<feature type="region of interest" description="Disordered" evidence="5">
    <location>
        <begin position="527"/>
        <end position="548"/>
    </location>
</feature>
<evidence type="ECO:0000256" key="1">
    <source>
        <dbReference type="ARBA" id="ARBA00004555"/>
    </source>
</evidence>
<gene>
    <name evidence="7" type="ORF">GAYE_PCTG52G1265</name>
</gene>
<protein>
    <recommendedName>
        <fullName evidence="6">TATA element modulatory factor 1 TATA binding domain-containing protein</fullName>
    </recommendedName>
</protein>
<feature type="compositionally biased region" description="Low complexity" evidence="5">
    <location>
        <begin position="77"/>
        <end position="94"/>
    </location>
</feature>
<dbReference type="PANTHER" id="PTHR46515">
    <property type="entry name" value="TATA ELEMENT MODULATORY FACTOR TMF1"/>
    <property type="match status" value="1"/>
</dbReference>
<keyword evidence="2" id="KW-0333">Golgi apparatus</keyword>
<evidence type="ECO:0000313" key="7">
    <source>
        <dbReference type="EMBL" id="KAK4523371.1"/>
    </source>
</evidence>
<evidence type="ECO:0000259" key="6">
    <source>
        <dbReference type="Pfam" id="PF12325"/>
    </source>
</evidence>
<feature type="compositionally biased region" description="Polar residues" evidence="5">
    <location>
        <begin position="41"/>
        <end position="52"/>
    </location>
</feature>
<dbReference type="InterPro" id="IPR022091">
    <property type="entry name" value="TMF_TATA-bd"/>
</dbReference>
<keyword evidence="3 4" id="KW-0175">Coiled coil</keyword>
<dbReference type="Pfam" id="PF12329">
    <property type="entry name" value="TMF_DNA_bd"/>
    <property type="match status" value="1"/>
</dbReference>
<dbReference type="InterPro" id="IPR022092">
    <property type="entry name" value="TMF_DNA-bd"/>
</dbReference>
<dbReference type="InterPro" id="IPR052602">
    <property type="entry name" value="Growth_transcription_reg"/>
</dbReference>
<dbReference type="Proteomes" id="UP001300502">
    <property type="component" value="Unassembled WGS sequence"/>
</dbReference>
<reference evidence="7 8" key="1">
    <citation type="submission" date="2022-07" db="EMBL/GenBank/DDBJ databases">
        <title>Genome-wide signatures of adaptation to extreme environments.</title>
        <authorList>
            <person name="Cho C.H."/>
            <person name="Yoon H.S."/>
        </authorList>
    </citation>
    <scope>NUCLEOTIDE SEQUENCE [LARGE SCALE GENOMIC DNA]</scope>
    <source>
        <strain evidence="7 8">108.79 E11</strain>
    </source>
</reference>
<dbReference type="EMBL" id="JANCYU010000014">
    <property type="protein sequence ID" value="KAK4523371.1"/>
    <property type="molecule type" value="Genomic_DNA"/>
</dbReference>
<feature type="coiled-coil region" evidence="4">
    <location>
        <begin position="586"/>
        <end position="679"/>
    </location>
</feature>
<dbReference type="AlphaFoldDB" id="A0AAV9I7M0"/>
<feature type="domain" description="TATA element modulatory factor 1 TATA binding" evidence="6">
    <location>
        <begin position="573"/>
        <end position="679"/>
    </location>
</feature>
<comment type="caution">
    <text evidence="7">The sequence shown here is derived from an EMBL/GenBank/DDBJ whole genome shotgun (WGS) entry which is preliminary data.</text>
</comment>
<evidence type="ECO:0000256" key="5">
    <source>
        <dbReference type="SAM" id="MobiDB-lite"/>
    </source>
</evidence>
<dbReference type="GO" id="GO:0005794">
    <property type="term" value="C:Golgi apparatus"/>
    <property type="evidence" value="ECO:0007669"/>
    <property type="project" value="UniProtKB-SubCell"/>
</dbReference>
<feature type="region of interest" description="Disordered" evidence="5">
    <location>
        <begin position="18"/>
        <end position="103"/>
    </location>
</feature>
<evidence type="ECO:0000256" key="3">
    <source>
        <dbReference type="ARBA" id="ARBA00023054"/>
    </source>
</evidence>
<accession>A0AAV9I7M0</accession>
<dbReference type="PANTHER" id="PTHR46515:SF1">
    <property type="entry name" value="TATA ELEMENT MODULATORY FACTOR"/>
    <property type="match status" value="1"/>
</dbReference>
<evidence type="ECO:0000313" key="8">
    <source>
        <dbReference type="Proteomes" id="UP001300502"/>
    </source>
</evidence>
<proteinExistence type="predicted"/>
<evidence type="ECO:0000256" key="4">
    <source>
        <dbReference type="SAM" id="Coils"/>
    </source>
</evidence>
<keyword evidence="8" id="KW-1185">Reference proteome</keyword>
<organism evidence="7 8">
    <name type="scientific">Galdieria yellowstonensis</name>
    <dbReference type="NCBI Taxonomy" id="3028027"/>
    <lineage>
        <taxon>Eukaryota</taxon>
        <taxon>Rhodophyta</taxon>
        <taxon>Bangiophyceae</taxon>
        <taxon>Galdieriales</taxon>
        <taxon>Galdieriaceae</taxon>
        <taxon>Galdieria</taxon>
    </lineage>
</organism>
<feature type="coiled-coil region" evidence="4">
    <location>
        <begin position="103"/>
        <end position="373"/>
    </location>
</feature>
<feature type="coiled-coil region" evidence="4">
    <location>
        <begin position="410"/>
        <end position="486"/>
    </location>
</feature>
<sequence>MSFRKKVDLDSDIWEDVSASAASSNDSKPLETVADSFQGRDASSSVESSVQVDNEEASNAPVIGPNKGAVEQESTASRSLSVSGGDDSGMLSSSTDQVATQSVQALREQLQSLREVNLQLSKRLEEESERASSLESGRAELVSKVTNLEKKLAAVVKERESLKRERTSRTAEAELLKEKDAQIEQILEEGEKLSKKILEKEQFIKKLRSKIQDLEKEKEGQRSKIQELEGKIQKLTAQCSTLENNEKSLQASLSEKEQKLKENLESVRKLEEAEASLSSMKQELEEWKRKYQQDLENKEKEWRQHAESLLNSVAMEASRKQKGLEQELELLRTRVDEVLSTAASKEDEWKLQLEQYQRRCRDLEEQLENYALPTSGMEPQRSTEVEQLHKHYAGLLQQSKVVEDSLYEKLKLAHSEKKRVETEYNDLKEEVCRLRHEKNIMEERSKKESFRIEELTCERDRLIAELESTKQELTSSRENFENLIQQYLFEINDLKSSLYEERQKKHLKESEFSSLVNSSVQTADVSWTEQEEDALRPHRHHHDDDDNVPQEAVDKVSIQSRSSEAVKELEGMTLNAYSFERLKFLVRQLAGDVEMLLDVLKHLEAEHQDALERLNQYKKDKELYEEGKERLNVMQKEMEELKIRYSATLEILGERDEKVQELESDIEDLKTAYQDQINYLLSKLNVQH</sequence>
<dbReference type="GO" id="GO:0005783">
    <property type="term" value="C:endoplasmic reticulum"/>
    <property type="evidence" value="ECO:0007669"/>
    <property type="project" value="TreeGrafter"/>
</dbReference>
<dbReference type="Pfam" id="PF12325">
    <property type="entry name" value="TMF_TATA_bd"/>
    <property type="match status" value="1"/>
</dbReference>